<dbReference type="Gene3D" id="1.20.1640.10">
    <property type="entry name" value="Multidrug efflux transporter AcrB transmembrane domain"/>
    <property type="match status" value="2"/>
</dbReference>
<comment type="similarity">
    <text evidence="2">Belongs to the resistance-nodulation-cell division (RND) (TC 2.A.6) family. MmpL subfamily.</text>
</comment>
<feature type="transmembrane region" description="Helical" evidence="7">
    <location>
        <begin position="545"/>
        <end position="564"/>
    </location>
</feature>
<keyword evidence="4 7" id="KW-0812">Transmembrane</keyword>
<feature type="transmembrane region" description="Helical" evidence="7">
    <location>
        <begin position="184"/>
        <end position="212"/>
    </location>
</feature>
<comment type="subcellular location">
    <subcellularLocation>
        <location evidence="1">Cell membrane</location>
        <topology evidence="1">Multi-pass membrane protein</topology>
    </subcellularLocation>
</comment>
<dbReference type="Pfam" id="PF03176">
    <property type="entry name" value="MMPL"/>
    <property type="match status" value="2"/>
</dbReference>
<dbReference type="GO" id="GO:0005886">
    <property type="term" value="C:plasma membrane"/>
    <property type="evidence" value="ECO:0007669"/>
    <property type="project" value="UniProtKB-SubCell"/>
</dbReference>
<evidence type="ECO:0000256" key="7">
    <source>
        <dbReference type="SAM" id="Phobius"/>
    </source>
</evidence>
<dbReference type="Proteomes" id="UP000322244">
    <property type="component" value="Unassembled WGS sequence"/>
</dbReference>
<dbReference type="RefSeq" id="WP_149429968.1">
    <property type="nucleotide sequence ID" value="NZ_VLNY01000003.1"/>
</dbReference>
<feature type="transmembrane region" description="Helical" evidence="7">
    <location>
        <begin position="232"/>
        <end position="252"/>
    </location>
</feature>
<dbReference type="SUPFAM" id="SSF82866">
    <property type="entry name" value="Multidrug efflux transporter AcrB transmembrane domain"/>
    <property type="match status" value="2"/>
</dbReference>
<keyword evidence="3" id="KW-1003">Cell membrane</keyword>
<feature type="domain" description="Membrane transport protein MMPL" evidence="8">
    <location>
        <begin position="56"/>
        <end position="372"/>
    </location>
</feature>
<feature type="transmembrane region" description="Helical" evidence="7">
    <location>
        <begin position="282"/>
        <end position="303"/>
    </location>
</feature>
<feature type="domain" description="Membrane transport protein MMPL" evidence="8">
    <location>
        <begin position="488"/>
        <end position="692"/>
    </location>
</feature>
<proteinExistence type="inferred from homology"/>
<evidence type="ECO:0000259" key="8">
    <source>
        <dbReference type="Pfam" id="PF03176"/>
    </source>
</evidence>
<dbReference type="InterPro" id="IPR050545">
    <property type="entry name" value="Mycobact_MmpL"/>
</dbReference>
<keyword evidence="10" id="KW-1185">Reference proteome</keyword>
<feature type="transmembrane region" description="Helical" evidence="7">
    <location>
        <begin position="12"/>
        <end position="29"/>
    </location>
</feature>
<sequence length="703" mass="75328">MFAAGRWVYRHRYAVVVGFVVLVAFLGLYGRDLGGRLSQEGWFDDSSESVAGSVLADSTFGRDTDGDVIALYTAPGGSTVDDPGVRERALARFDRLRSEYPQQILKIDSYWDSPLTNGFADKSKRHAFASIGLRDQGTKALQNFDAIESQFGVDGLTVQLAGLQPVVNELNDGMQKDIRRAEVIALPLVAILLYFVFGGVIAALLPVFVGGLTIAGSQGIVRFVTQFLQVNAFASAVITLISLGLAVDYGLFTVTRFREELAEGSSVADAVQRTVASAGRTIVFSASIIVVSLGALLIYPYGVLKSVPFGAISSVALAALLSVTVLPALLGILGSRVDMFGYRRLAKSKTNAEIDAGWWARVADFAMRRPLALAVPLTLVLLALIVPFRSIEFGGVGAQYLAPDNAARVAQQDYDRLFPQFRTEPVRLVIVGARGAQLGDIRAEANKAPGLTGRFEPAEETKNDINVLEAGLVDKDDADPTIYRLRSIPLPDGVRMYVAGVPTLERDSIHGLIDRLPLLATILVALSVLLMLMAFGSLVLAIKAVVVSALSLGATLGVLTWIFVDGHGSGLLGFTPGPLMFAVLVLIVTVVFGLSTDYEIFLMSRMVEARRDGASTREAIRFGIAHTGGVITAAASILIVVTGAFGFSNLVLMKYIAFGMIAALILDATIIRMLLVPAIMTLLGDRCWWAPRLPIRGKGPPTH</sequence>
<evidence type="ECO:0000256" key="4">
    <source>
        <dbReference type="ARBA" id="ARBA00022692"/>
    </source>
</evidence>
<keyword evidence="5 7" id="KW-1133">Transmembrane helix</keyword>
<feature type="transmembrane region" description="Helical" evidence="7">
    <location>
        <begin position="622"/>
        <end position="646"/>
    </location>
</feature>
<evidence type="ECO:0000313" key="9">
    <source>
        <dbReference type="EMBL" id="KAA0023622.1"/>
    </source>
</evidence>
<keyword evidence="6 7" id="KW-0472">Membrane</keyword>
<name>A0A5A7SER0_9NOCA</name>
<evidence type="ECO:0000256" key="1">
    <source>
        <dbReference type="ARBA" id="ARBA00004651"/>
    </source>
</evidence>
<reference evidence="9 10" key="1">
    <citation type="submission" date="2019-07" db="EMBL/GenBank/DDBJ databases">
        <title>Rhodococcus cavernicolus sp. nov., isolated from a cave.</title>
        <authorList>
            <person name="Lee S.D."/>
        </authorList>
    </citation>
    <scope>NUCLEOTIDE SEQUENCE [LARGE SCALE GENOMIC DNA]</scope>
    <source>
        <strain evidence="9 10">C1-24</strain>
    </source>
</reference>
<evidence type="ECO:0000256" key="5">
    <source>
        <dbReference type="ARBA" id="ARBA00022989"/>
    </source>
</evidence>
<evidence type="ECO:0000256" key="3">
    <source>
        <dbReference type="ARBA" id="ARBA00022475"/>
    </source>
</evidence>
<feature type="transmembrane region" description="Helical" evidence="7">
    <location>
        <begin position="579"/>
        <end position="601"/>
    </location>
</feature>
<protein>
    <submittedName>
        <fullName evidence="9">MMPL family transporter</fullName>
    </submittedName>
</protein>
<evidence type="ECO:0000313" key="10">
    <source>
        <dbReference type="Proteomes" id="UP000322244"/>
    </source>
</evidence>
<dbReference type="InterPro" id="IPR004869">
    <property type="entry name" value="MMPL_dom"/>
</dbReference>
<organism evidence="9 10">
    <name type="scientific">Antrihabitans cavernicola</name>
    <dbReference type="NCBI Taxonomy" id="2495913"/>
    <lineage>
        <taxon>Bacteria</taxon>
        <taxon>Bacillati</taxon>
        <taxon>Actinomycetota</taxon>
        <taxon>Actinomycetes</taxon>
        <taxon>Mycobacteriales</taxon>
        <taxon>Nocardiaceae</taxon>
        <taxon>Antrihabitans</taxon>
    </lineage>
</organism>
<feature type="transmembrane region" description="Helical" evidence="7">
    <location>
        <begin position="516"/>
        <end position="538"/>
    </location>
</feature>
<dbReference type="AlphaFoldDB" id="A0A5A7SER0"/>
<evidence type="ECO:0000256" key="2">
    <source>
        <dbReference type="ARBA" id="ARBA00010157"/>
    </source>
</evidence>
<dbReference type="PANTHER" id="PTHR33406">
    <property type="entry name" value="MEMBRANE PROTEIN MJ1562-RELATED"/>
    <property type="match status" value="1"/>
</dbReference>
<comment type="caution">
    <text evidence="9">The sequence shown here is derived from an EMBL/GenBank/DDBJ whole genome shotgun (WGS) entry which is preliminary data.</text>
</comment>
<feature type="transmembrane region" description="Helical" evidence="7">
    <location>
        <begin position="371"/>
        <end position="391"/>
    </location>
</feature>
<dbReference type="PANTHER" id="PTHR33406:SF11">
    <property type="entry name" value="MEMBRANE PROTEIN SCO6666-RELATED"/>
    <property type="match status" value="1"/>
</dbReference>
<accession>A0A5A7SER0</accession>
<dbReference type="OrthoDB" id="7051771at2"/>
<feature type="transmembrane region" description="Helical" evidence="7">
    <location>
        <begin position="652"/>
        <end position="675"/>
    </location>
</feature>
<feature type="transmembrane region" description="Helical" evidence="7">
    <location>
        <begin position="309"/>
        <end position="334"/>
    </location>
</feature>
<gene>
    <name evidence="9" type="ORF">FOY51_09560</name>
</gene>
<evidence type="ECO:0000256" key="6">
    <source>
        <dbReference type="ARBA" id="ARBA00023136"/>
    </source>
</evidence>
<dbReference type="EMBL" id="VLNY01000003">
    <property type="protein sequence ID" value="KAA0023622.1"/>
    <property type="molecule type" value="Genomic_DNA"/>
</dbReference>